<dbReference type="InterPro" id="IPR011991">
    <property type="entry name" value="ArsR-like_HTH"/>
</dbReference>
<dbReference type="SUPFAM" id="SSF81301">
    <property type="entry name" value="Nucleotidyltransferase"/>
    <property type="match status" value="1"/>
</dbReference>
<dbReference type="Pfam" id="PF18765">
    <property type="entry name" value="Polbeta"/>
    <property type="match status" value="1"/>
</dbReference>
<dbReference type="InterPro" id="IPR036388">
    <property type="entry name" value="WH-like_DNA-bd_sf"/>
</dbReference>
<dbReference type="Proteomes" id="UP000681041">
    <property type="component" value="Chromosome"/>
</dbReference>
<reference evidence="5" key="1">
    <citation type="submission" date="2020-07" db="EMBL/GenBank/DDBJ databases">
        <title>Methanobacterium. sp. MethCan genome.</title>
        <authorList>
            <person name="Postec A."/>
            <person name="Quemeneur M."/>
        </authorList>
    </citation>
    <scope>NUCLEOTIDE SEQUENCE</scope>
    <source>
        <strain evidence="5">MethCAN</strain>
    </source>
</reference>
<dbReference type="KEGG" id="meme:HYG87_00485"/>
<dbReference type="EMBL" id="CP058560">
    <property type="protein sequence ID" value="QUH22348.1"/>
    <property type="molecule type" value="Genomic_DNA"/>
</dbReference>
<dbReference type="GeneID" id="64819195"/>
<dbReference type="Gene3D" id="3.30.460.10">
    <property type="entry name" value="Beta Polymerase, domain 2"/>
    <property type="match status" value="1"/>
</dbReference>
<dbReference type="InterPro" id="IPR041633">
    <property type="entry name" value="Polbeta"/>
</dbReference>
<dbReference type="Gene3D" id="1.10.10.10">
    <property type="entry name" value="Winged helix-like DNA-binding domain superfamily/Winged helix DNA-binding domain"/>
    <property type="match status" value="1"/>
</dbReference>
<dbReference type="RefSeq" id="WP_211533292.1">
    <property type="nucleotide sequence ID" value="NZ_CP058560.1"/>
</dbReference>
<comment type="catalytic activity">
    <reaction evidence="3">
        <text>L-tyrosyl-[protein] + ATP = O-(5'-adenylyl)-L-tyrosyl-[protein] + diphosphate</text>
        <dbReference type="Rhea" id="RHEA:54288"/>
        <dbReference type="Rhea" id="RHEA-COMP:10136"/>
        <dbReference type="Rhea" id="RHEA-COMP:13846"/>
        <dbReference type="ChEBI" id="CHEBI:30616"/>
        <dbReference type="ChEBI" id="CHEBI:33019"/>
        <dbReference type="ChEBI" id="CHEBI:46858"/>
        <dbReference type="ChEBI" id="CHEBI:83624"/>
        <dbReference type="EC" id="2.7.7.108"/>
    </reaction>
</comment>
<dbReference type="SUPFAM" id="SSF46785">
    <property type="entry name" value="Winged helix' DNA-binding domain"/>
    <property type="match status" value="1"/>
</dbReference>
<feature type="domain" description="Polymerase beta nucleotidyltransferase" evidence="4">
    <location>
        <begin position="104"/>
        <end position="156"/>
    </location>
</feature>
<evidence type="ECO:0000259" key="4">
    <source>
        <dbReference type="Pfam" id="PF18765"/>
    </source>
</evidence>
<name>A0A8T8K1T6_9EURY</name>
<dbReference type="OrthoDB" id="9287at2157"/>
<evidence type="ECO:0000313" key="6">
    <source>
        <dbReference type="Proteomes" id="UP000681041"/>
    </source>
</evidence>
<dbReference type="AlphaFoldDB" id="A0A8T8K1T6"/>
<proteinExistence type="predicted"/>
<evidence type="ECO:0000313" key="5">
    <source>
        <dbReference type="EMBL" id="QUH22348.1"/>
    </source>
</evidence>
<dbReference type="CDD" id="cd00090">
    <property type="entry name" value="HTH_ARSR"/>
    <property type="match status" value="1"/>
</dbReference>
<keyword evidence="6" id="KW-1185">Reference proteome</keyword>
<dbReference type="InterPro" id="IPR043519">
    <property type="entry name" value="NT_sf"/>
</dbReference>
<accession>A0A8T8K1T6</accession>
<dbReference type="InterPro" id="IPR036390">
    <property type="entry name" value="WH_DNA-bd_sf"/>
</dbReference>
<sequence>MNKKDSPIIINLIEKGIASTSISQLSKDIEIDYKTVYEIVKRLEKEDIITLEKFGKAYNVILNKKNHPIIFEAEYKRRETLLKNPDFKILYHKLNNLPFPFIGLIFGSQAKNDAHPRSDIDLLIICEQNRENEFESLISLLPLNIDLNIFNFEEFISMIKNKEFTVVSEAINNNIILVGIEEYYRMLEHAK</sequence>
<dbReference type="CDD" id="cd05403">
    <property type="entry name" value="NT_KNTase_like"/>
    <property type="match status" value="1"/>
</dbReference>
<protein>
    <recommendedName>
        <fullName evidence="1">protein adenylyltransferase</fullName>
        <ecNumber evidence="1">2.7.7.108</ecNumber>
    </recommendedName>
</protein>
<evidence type="ECO:0000256" key="3">
    <source>
        <dbReference type="ARBA" id="ARBA00048696"/>
    </source>
</evidence>
<dbReference type="EC" id="2.7.7.108" evidence="1"/>
<evidence type="ECO:0000256" key="1">
    <source>
        <dbReference type="ARBA" id="ARBA00034531"/>
    </source>
</evidence>
<dbReference type="GO" id="GO:0070733">
    <property type="term" value="F:AMPylase activity"/>
    <property type="evidence" value="ECO:0007669"/>
    <property type="project" value="UniProtKB-EC"/>
</dbReference>
<evidence type="ECO:0000256" key="2">
    <source>
        <dbReference type="ARBA" id="ARBA00047518"/>
    </source>
</evidence>
<gene>
    <name evidence="5" type="ORF">HYG87_00485</name>
</gene>
<organism evidence="5 6">
    <name type="scientific">Methanobacterium alkalithermotolerans</name>
    <dbReference type="NCBI Taxonomy" id="2731220"/>
    <lineage>
        <taxon>Archaea</taxon>
        <taxon>Methanobacteriati</taxon>
        <taxon>Methanobacteriota</taxon>
        <taxon>Methanomada group</taxon>
        <taxon>Methanobacteria</taxon>
        <taxon>Methanobacteriales</taxon>
        <taxon>Methanobacteriaceae</taxon>
        <taxon>Methanobacterium</taxon>
    </lineage>
</organism>
<comment type="catalytic activity">
    <reaction evidence="2">
        <text>O-(5'-adenylyl)-L-tyrosyl-[protein] + ATP = O-[5'-(adenylyl-(5'-&gt;3')-adenylyl)]-L-tyrosyl-[protein] + diphosphate</text>
        <dbReference type="Rhea" id="RHEA:66528"/>
        <dbReference type="Rhea" id="RHEA-COMP:13846"/>
        <dbReference type="Rhea" id="RHEA-COMP:17046"/>
        <dbReference type="ChEBI" id="CHEBI:30616"/>
        <dbReference type="ChEBI" id="CHEBI:33019"/>
        <dbReference type="ChEBI" id="CHEBI:83624"/>
        <dbReference type="ChEBI" id="CHEBI:167160"/>
    </reaction>
</comment>